<reference evidence="1 2" key="1">
    <citation type="submission" date="2016-07" db="EMBL/GenBank/DDBJ databases">
        <title>Draft genome of Scalindua rubra, obtained from a brine-seawater interface in the Red Sea, sheds light on salt adaptation in anammox bacteria.</title>
        <authorList>
            <person name="Speth D.R."/>
            <person name="Lagkouvardos I."/>
            <person name="Wang Y."/>
            <person name="Qian P.-Y."/>
            <person name="Dutilh B.E."/>
            <person name="Jetten M.S."/>
        </authorList>
    </citation>
    <scope>NUCLEOTIDE SEQUENCE [LARGE SCALE GENOMIC DNA]</scope>
    <source>
        <strain evidence="1">BSI-1</strain>
    </source>
</reference>
<sequence length="356" mass="40875">MLQTRLIKQIIICLCCLVVANFVHAEPLRLLVPFFIGPKPLSPHVRTTIYFELSKAFRSYGSTDKGAWILYGIEEMREPSHNAAIDAASWPSVHADLVIWGQVHRYDDGVAVQLFLTVTPIIKKRQVRPELWTISAPKYNGEAYRVELDIPGRFYEFEPLILTKDVVIQYEKPEGIPLYRSRQGGETIGFLGELFYFLEIHDDALRLRSDDTEGWVRTKNISKGHSEAITFAKGMVRLLRGDWKGSLESFSKVLENSNIPQNLRVHALIYSGLAKEKTDSSGMQEFEAAYRLNRLDKGAASYLLMSRIMDIVRAKRQSDKTKLEVCVHKFKKDLKSVKVLFVNNDKWLQHIEDFLQ</sequence>
<dbReference type="EMBL" id="MAYW01000326">
    <property type="protein sequence ID" value="ODS29933.1"/>
    <property type="molecule type" value="Genomic_DNA"/>
</dbReference>
<gene>
    <name evidence="1" type="ORF">SCARUB_04965</name>
</gene>
<evidence type="ECO:0000313" key="2">
    <source>
        <dbReference type="Proteomes" id="UP000094056"/>
    </source>
</evidence>
<name>A0A1E3X2P2_9BACT</name>
<dbReference type="Proteomes" id="UP000094056">
    <property type="component" value="Unassembled WGS sequence"/>
</dbReference>
<accession>A0A1E3X2P2</accession>
<dbReference type="AlphaFoldDB" id="A0A1E3X2P2"/>
<evidence type="ECO:0008006" key="3">
    <source>
        <dbReference type="Google" id="ProtNLM"/>
    </source>
</evidence>
<organism evidence="1 2">
    <name type="scientific">Candidatus Scalindua rubra</name>
    <dbReference type="NCBI Taxonomy" id="1872076"/>
    <lineage>
        <taxon>Bacteria</taxon>
        <taxon>Pseudomonadati</taxon>
        <taxon>Planctomycetota</taxon>
        <taxon>Candidatus Brocadiia</taxon>
        <taxon>Candidatus Brocadiales</taxon>
        <taxon>Candidatus Scalinduaceae</taxon>
        <taxon>Candidatus Scalindua</taxon>
    </lineage>
</organism>
<comment type="caution">
    <text evidence="1">The sequence shown here is derived from an EMBL/GenBank/DDBJ whole genome shotgun (WGS) entry which is preliminary data.</text>
</comment>
<protein>
    <recommendedName>
        <fullName evidence="3">Tetratricopeptide repeat protein</fullName>
    </recommendedName>
</protein>
<proteinExistence type="predicted"/>
<evidence type="ECO:0000313" key="1">
    <source>
        <dbReference type="EMBL" id="ODS29933.1"/>
    </source>
</evidence>